<feature type="chain" id="PRO_5030505158" description="Plastid lipid-associated protein/fibrillin conserved domain-containing protein" evidence="3">
    <location>
        <begin position="20"/>
        <end position="282"/>
    </location>
</feature>
<feature type="domain" description="Plastid lipid-associated protein/fibrillin conserved" evidence="4">
    <location>
        <begin position="67"/>
        <end position="279"/>
    </location>
</feature>
<feature type="signal peptide" evidence="3">
    <location>
        <begin position="1"/>
        <end position="19"/>
    </location>
</feature>
<sequence>MRQSSILLTIAAAATSVNAFVVPRTLDVTRTVLYGDAPSDYDSSDLGPEKSVSVSVLDEDEEIRVALKQELMLLSSISNRGEYASKEERDIAIDLVAQLEALNPTEMPASSCEGEWDLCLSSTQFFRTSPFFQSIRVALGDENKAIAENGFDIHDRATTASRIGRVRQKISADKLVSEVDLEVGPLTGFPIRVKGTVVTTASLEVVSSETWETKIQMTQVKGSNIPLLNQFMDDLNFELPVADAYNMLSGSVPVVPLKTYYVDDGIRITRDVDDNFFVFSRA</sequence>
<organism evidence="5">
    <name type="scientific">Cyclophora tenuis</name>
    <name type="common">Marine diatom</name>
    <dbReference type="NCBI Taxonomy" id="216820"/>
    <lineage>
        <taxon>Eukaryota</taxon>
        <taxon>Sar</taxon>
        <taxon>Stramenopiles</taxon>
        <taxon>Ochrophyta</taxon>
        <taxon>Bacillariophyta</taxon>
        <taxon>Fragilariophyceae</taxon>
        <taxon>Fragilariophycidae</taxon>
        <taxon>Cyclophorales</taxon>
        <taxon>Cyclophoraceae</taxon>
        <taxon>Cyclophora</taxon>
    </lineage>
</organism>
<gene>
    <name evidence="5" type="ORF">CTEN0397_LOCUS7255</name>
</gene>
<evidence type="ECO:0000313" key="5">
    <source>
        <dbReference type="EMBL" id="CAD8936221.1"/>
    </source>
</evidence>
<dbReference type="GO" id="GO:0009536">
    <property type="term" value="C:plastid"/>
    <property type="evidence" value="ECO:0007669"/>
    <property type="project" value="UniProtKB-SubCell"/>
</dbReference>
<dbReference type="AlphaFoldDB" id="A0A7S1D4Q9"/>
<dbReference type="InterPro" id="IPR006843">
    <property type="entry name" value="PAP/fibrillin_dom"/>
</dbReference>
<evidence type="ECO:0000256" key="3">
    <source>
        <dbReference type="SAM" id="SignalP"/>
    </source>
</evidence>
<keyword evidence="2" id="KW-0934">Plastid</keyword>
<evidence type="ECO:0000259" key="4">
    <source>
        <dbReference type="Pfam" id="PF04755"/>
    </source>
</evidence>
<dbReference type="PANTHER" id="PTHR31906">
    <property type="entry name" value="PLASTID-LIPID-ASSOCIATED PROTEIN 4, CHLOROPLASTIC-RELATED"/>
    <property type="match status" value="1"/>
</dbReference>
<dbReference type="Pfam" id="PF04755">
    <property type="entry name" value="PAP_fibrillin"/>
    <property type="match status" value="1"/>
</dbReference>
<evidence type="ECO:0000256" key="1">
    <source>
        <dbReference type="ARBA" id="ARBA00004474"/>
    </source>
</evidence>
<name>A0A7S1D4Q9_CYCTE</name>
<comment type="subcellular location">
    <subcellularLocation>
        <location evidence="1">Plastid</location>
    </subcellularLocation>
</comment>
<dbReference type="EMBL" id="HBFW01011265">
    <property type="protein sequence ID" value="CAD8936221.1"/>
    <property type="molecule type" value="Transcribed_RNA"/>
</dbReference>
<protein>
    <recommendedName>
        <fullName evidence="4">Plastid lipid-associated protein/fibrillin conserved domain-containing protein</fullName>
    </recommendedName>
</protein>
<evidence type="ECO:0000256" key="2">
    <source>
        <dbReference type="ARBA" id="ARBA00022640"/>
    </source>
</evidence>
<proteinExistence type="predicted"/>
<accession>A0A7S1D4Q9</accession>
<keyword evidence="3" id="KW-0732">Signal</keyword>
<dbReference type="InterPro" id="IPR039633">
    <property type="entry name" value="PAP"/>
</dbReference>
<reference evidence="5" key="1">
    <citation type="submission" date="2021-01" db="EMBL/GenBank/DDBJ databases">
        <authorList>
            <person name="Corre E."/>
            <person name="Pelletier E."/>
            <person name="Niang G."/>
            <person name="Scheremetjew M."/>
            <person name="Finn R."/>
            <person name="Kale V."/>
            <person name="Holt S."/>
            <person name="Cochrane G."/>
            <person name="Meng A."/>
            <person name="Brown T."/>
            <person name="Cohen L."/>
        </authorList>
    </citation>
    <scope>NUCLEOTIDE SEQUENCE</scope>
    <source>
        <strain evidence="5">ECT3854</strain>
    </source>
</reference>